<feature type="transmembrane region" description="Helical" evidence="1">
    <location>
        <begin position="21"/>
        <end position="43"/>
    </location>
</feature>
<name>A0A830FXD3_HALAR</name>
<keyword evidence="1" id="KW-0812">Transmembrane</keyword>
<protein>
    <submittedName>
        <fullName evidence="2">Uncharacterized protein</fullName>
    </submittedName>
</protein>
<reference evidence="2" key="2">
    <citation type="submission" date="2020-09" db="EMBL/GenBank/DDBJ databases">
        <authorList>
            <person name="Sun Q."/>
            <person name="Ohkuma M."/>
        </authorList>
    </citation>
    <scope>NUCLEOTIDE SEQUENCE</scope>
    <source>
        <strain evidence="2">JCM 15759</strain>
    </source>
</reference>
<keyword evidence="1" id="KW-0472">Membrane</keyword>
<organism evidence="2 3">
    <name type="scientific">Haloarcula argentinensis</name>
    <dbReference type="NCBI Taxonomy" id="43776"/>
    <lineage>
        <taxon>Archaea</taxon>
        <taxon>Methanobacteriati</taxon>
        <taxon>Methanobacteriota</taxon>
        <taxon>Stenosarchaea group</taxon>
        <taxon>Halobacteria</taxon>
        <taxon>Halobacteriales</taxon>
        <taxon>Haloarculaceae</taxon>
        <taxon>Haloarcula</taxon>
    </lineage>
</organism>
<sequence length="44" mass="4762">MEGPADLDERSLFDPAAAKRIVTMWVLTPSLAVAVSYPVFAVLL</sequence>
<accession>A0A830FXD3</accession>
<evidence type="ECO:0000313" key="3">
    <source>
        <dbReference type="Proteomes" id="UP000656367"/>
    </source>
</evidence>
<dbReference type="EMBL" id="BMON01000006">
    <property type="protein sequence ID" value="GGM51034.1"/>
    <property type="molecule type" value="Genomic_DNA"/>
</dbReference>
<comment type="caution">
    <text evidence="2">The sequence shown here is derived from an EMBL/GenBank/DDBJ whole genome shotgun (WGS) entry which is preliminary data.</text>
</comment>
<keyword evidence="1" id="KW-1133">Transmembrane helix</keyword>
<evidence type="ECO:0000313" key="2">
    <source>
        <dbReference type="EMBL" id="GGM51034.1"/>
    </source>
</evidence>
<dbReference type="Proteomes" id="UP000656367">
    <property type="component" value="Unassembled WGS sequence"/>
</dbReference>
<proteinExistence type="predicted"/>
<evidence type="ECO:0000256" key="1">
    <source>
        <dbReference type="SAM" id="Phobius"/>
    </source>
</evidence>
<dbReference type="AlphaFoldDB" id="A0A830FXD3"/>
<gene>
    <name evidence="2" type="ORF">GCM10009006_35250</name>
</gene>
<reference evidence="2" key="1">
    <citation type="journal article" date="2014" name="Int. J. Syst. Evol. Microbiol.">
        <title>Complete genome sequence of Corynebacterium casei LMG S-19264T (=DSM 44701T), isolated from a smear-ripened cheese.</title>
        <authorList>
            <consortium name="US DOE Joint Genome Institute (JGI-PGF)"/>
            <person name="Walter F."/>
            <person name="Albersmeier A."/>
            <person name="Kalinowski J."/>
            <person name="Ruckert C."/>
        </authorList>
    </citation>
    <scope>NUCLEOTIDE SEQUENCE</scope>
    <source>
        <strain evidence="2">JCM 15759</strain>
    </source>
</reference>